<evidence type="ECO:0000256" key="4">
    <source>
        <dbReference type="ARBA" id="ARBA00022553"/>
    </source>
</evidence>
<comment type="subcellular location">
    <subcellularLocation>
        <location evidence="2">Membrane</location>
    </subcellularLocation>
</comment>
<reference evidence="14 15" key="1">
    <citation type="journal article" date="2013" name="Int. J. Syst. Evol. Microbiol.">
        <title>Hoeflea suaedae sp. nov., an endophytic bacterium isolated from the root of the halophyte Suaeda maritima.</title>
        <authorList>
            <person name="Chung E.J."/>
            <person name="Park J.A."/>
            <person name="Pramanik P."/>
            <person name="Bibi F."/>
            <person name="Jeon C.O."/>
            <person name="Chung Y.R."/>
        </authorList>
    </citation>
    <scope>NUCLEOTIDE SEQUENCE [LARGE SCALE GENOMIC DNA]</scope>
    <source>
        <strain evidence="14 15">YC6898</strain>
    </source>
</reference>
<keyword evidence="9" id="KW-0902">Two-component regulatory system</keyword>
<feature type="domain" description="Histidine kinase" evidence="12">
    <location>
        <begin position="250"/>
        <end position="458"/>
    </location>
</feature>
<evidence type="ECO:0000256" key="9">
    <source>
        <dbReference type="ARBA" id="ARBA00023012"/>
    </source>
</evidence>
<evidence type="ECO:0000256" key="11">
    <source>
        <dbReference type="SAM" id="Phobius"/>
    </source>
</evidence>
<comment type="catalytic activity">
    <reaction evidence="1">
        <text>ATP + protein L-histidine = ADP + protein N-phospho-L-histidine.</text>
        <dbReference type="EC" id="2.7.13.3"/>
    </reaction>
</comment>
<keyword evidence="15" id="KW-1185">Reference proteome</keyword>
<evidence type="ECO:0000313" key="15">
    <source>
        <dbReference type="Proteomes" id="UP000295131"/>
    </source>
</evidence>
<dbReference type="SMART" id="SM00387">
    <property type="entry name" value="HATPase_c"/>
    <property type="match status" value="1"/>
</dbReference>
<keyword evidence="8 11" id="KW-1133">Transmembrane helix</keyword>
<dbReference type="InterPro" id="IPR004358">
    <property type="entry name" value="Sig_transdc_His_kin-like_C"/>
</dbReference>
<dbReference type="Gene3D" id="3.30.565.10">
    <property type="entry name" value="Histidine kinase-like ATPase, C-terminal domain"/>
    <property type="match status" value="1"/>
</dbReference>
<protein>
    <recommendedName>
        <fullName evidence="3">histidine kinase</fullName>
        <ecNumber evidence="3">2.7.13.3</ecNumber>
    </recommendedName>
</protein>
<dbReference type="EMBL" id="SMSI01000001">
    <property type="protein sequence ID" value="TDH39462.1"/>
    <property type="molecule type" value="Genomic_DNA"/>
</dbReference>
<dbReference type="InterPro" id="IPR005467">
    <property type="entry name" value="His_kinase_dom"/>
</dbReference>
<dbReference type="InterPro" id="IPR003660">
    <property type="entry name" value="HAMP_dom"/>
</dbReference>
<evidence type="ECO:0000256" key="1">
    <source>
        <dbReference type="ARBA" id="ARBA00000085"/>
    </source>
</evidence>
<keyword evidence="10 11" id="KW-0472">Membrane</keyword>
<dbReference type="PRINTS" id="PR00344">
    <property type="entry name" value="BCTRLSENSOR"/>
</dbReference>
<dbReference type="PROSITE" id="PS50885">
    <property type="entry name" value="HAMP"/>
    <property type="match status" value="1"/>
</dbReference>
<evidence type="ECO:0000259" key="12">
    <source>
        <dbReference type="PROSITE" id="PS50109"/>
    </source>
</evidence>
<organism evidence="14 15">
    <name type="scientific">Pseudohoeflea suaedae</name>
    <dbReference type="NCBI Taxonomy" id="877384"/>
    <lineage>
        <taxon>Bacteria</taxon>
        <taxon>Pseudomonadati</taxon>
        <taxon>Pseudomonadota</taxon>
        <taxon>Alphaproteobacteria</taxon>
        <taxon>Hyphomicrobiales</taxon>
        <taxon>Rhizobiaceae</taxon>
        <taxon>Pseudohoeflea</taxon>
    </lineage>
</organism>
<keyword evidence="5" id="KW-0808">Transferase</keyword>
<dbReference type="EC" id="2.7.13.3" evidence="3"/>
<dbReference type="GO" id="GO:0004673">
    <property type="term" value="F:protein histidine kinase activity"/>
    <property type="evidence" value="ECO:0007669"/>
    <property type="project" value="UniProtKB-EC"/>
</dbReference>
<name>A0A4R5PQN6_9HYPH</name>
<dbReference type="GO" id="GO:0000160">
    <property type="term" value="P:phosphorelay signal transduction system"/>
    <property type="evidence" value="ECO:0007669"/>
    <property type="project" value="UniProtKB-KW"/>
</dbReference>
<keyword evidence="7 14" id="KW-0418">Kinase</keyword>
<dbReference type="GO" id="GO:0005886">
    <property type="term" value="C:plasma membrane"/>
    <property type="evidence" value="ECO:0007669"/>
    <property type="project" value="TreeGrafter"/>
</dbReference>
<evidence type="ECO:0000256" key="10">
    <source>
        <dbReference type="ARBA" id="ARBA00023136"/>
    </source>
</evidence>
<dbReference type="PROSITE" id="PS50109">
    <property type="entry name" value="HIS_KIN"/>
    <property type="match status" value="1"/>
</dbReference>
<dbReference type="InterPro" id="IPR050428">
    <property type="entry name" value="TCS_sensor_his_kinase"/>
</dbReference>
<dbReference type="OrthoDB" id="9809567at2"/>
<keyword evidence="4" id="KW-0597">Phosphoprotein</keyword>
<sequence>MRFNSLTVRVLFFGSIWAAIGIVAIALVISGLYRNASERGFRFLLRANLNGIINAVSMDETGELSGSPQLGSLAYSRPDSGWYWIVDPIPPAGGSRLVSASLGGEGPAIPSVEEYPFSESYVRTYPATDQAGNELVVAETEVDLGPGAARIRVAGNLAVIENDISRFNYRLFLALGLFGIGSLIINGIAILVGLKPLDHARRALERIRAGQADRLTGDFPSEIAPLASEINQLIEMNTRVVERARKQVGNLAHSLKTPIAVLLNESREFEPEKGRLVRAQVDSMQAQVQTYLDRARIAAQRGSVLARADARSAIERMIRVMGKLNREVEFSQAIETAQPRLAVEQQDFEEALGNLMENAARFARKSVVVRVAPAHPPDGAAIATGWLAVSVEDDGPGLTEEERKEALKRGRRLDESRPGTGLGLSIVAEICSEYGGSFSLETSQAGGLAARMVLPGLQAEA</sequence>
<evidence type="ECO:0000313" key="14">
    <source>
        <dbReference type="EMBL" id="TDH39462.1"/>
    </source>
</evidence>
<dbReference type="Pfam" id="PF02518">
    <property type="entry name" value="HATPase_c"/>
    <property type="match status" value="1"/>
</dbReference>
<proteinExistence type="predicted"/>
<evidence type="ECO:0000259" key="13">
    <source>
        <dbReference type="PROSITE" id="PS50885"/>
    </source>
</evidence>
<evidence type="ECO:0000256" key="3">
    <source>
        <dbReference type="ARBA" id="ARBA00012438"/>
    </source>
</evidence>
<evidence type="ECO:0000256" key="8">
    <source>
        <dbReference type="ARBA" id="ARBA00022989"/>
    </source>
</evidence>
<evidence type="ECO:0000256" key="2">
    <source>
        <dbReference type="ARBA" id="ARBA00004370"/>
    </source>
</evidence>
<comment type="caution">
    <text evidence="14">The sequence shown here is derived from an EMBL/GenBank/DDBJ whole genome shotgun (WGS) entry which is preliminary data.</text>
</comment>
<dbReference type="Proteomes" id="UP000295131">
    <property type="component" value="Unassembled WGS sequence"/>
</dbReference>
<keyword evidence="6 11" id="KW-0812">Transmembrane</keyword>
<dbReference type="PANTHER" id="PTHR45436">
    <property type="entry name" value="SENSOR HISTIDINE KINASE YKOH"/>
    <property type="match status" value="1"/>
</dbReference>
<dbReference type="AlphaFoldDB" id="A0A4R5PQN6"/>
<dbReference type="Gene3D" id="1.10.287.130">
    <property type="match status" value="1"/>
</dbReference>
<dbReference type="SUPFAM" id="SSF55874">
    <property type="entry name" value="ATPase domain of HSP90 chaperone/DNA topoisomerase II/histidine kinase"/>
    <property type="match status" value="1"/>
</dbReference>
<dbReference type="RefSeq" id="WP_133284296.1">
    <property type="nucleotide sequence ID" value="NZ_SMSI01000001.1"/>
</dbReference>
<feature type="transmembrane region" description="Helical" evidence="11">
    <location>
        <begin position="171"/>
        <end position="194"/>
    </location>
</feature>
<evidence type="ECO:0000256" key="5">
    <source>
        <dbReference type="ARBA" id="ARBA00022679"/>
    </source>
</evidence>
<dbReference type="InterPro" id="IPR003594">
    <property type="entry name" value="HATPase_dom"/>
</dbReference>
<feature type="domain" description="HAMP" evidence="13">
    <location>
        <begin position="191"/>
        <end position="242"/>
    </location>
</feature>
<evidence type="ECO:0000256" key="6">
    <source>
        <dbReference type="ARBA" id="ARBA00022692"/>
    </source>
</evidence>
<feature type="transmembrane region" description="Helical" evidence="11">
    <location>
        <begin position="12"/>
        <end position="33"/>
    </location>
</feature>
<gene>
    <name evidence="14" type="ORF">E2A64_07130</name>
</gene>
<dbReference type="PANTHER" id="PTHR45436:SF5">
    <property type="entry name" value="SENSOR HISTIDINE KINASE TRCS"/>
    <property type="match status" value="1"/>
</dbReference>
<dbReference type="InterPro" id="IPR036890">
    <property type="entry name" value="HATPase_C_sf"/>
</dbReference>
<evidence type="ECO:0000256" key="7">
    <source>
        <dbReference type="ARBA" id="ARBA00022777"/>
    </source>
</evidence>
<accession>A0A4R5PQN6</accession>